<sequence length="174" mass="18138">MIVREANPIRLTHVLRVMRRLLWPALACALLAGCSADPLCTLIGTPVGVSVQVKGPLAGRAATASMEVCWDGACKPAHVELMPSTRPGKESCSGDTCSVTAVPDGGKHGFGDVPGLPDRPVRVRLRLLDADEAPILDRRLDVTPRLRYPNGPECGAGGPNAVLTVDGAGLVTSS</sequence>
<comment type="caution">
    <text evidence="2">The sequence shown here is derived from an EMBL/GenBank/DDBJ whole genome shotgun (WGS) entry which is preliminary data.</text>
</comment>
<evidence type="ECO:0000313" key="2">
    <source>
        <dbReference type="EMBL" id="RVX42941.1"/>
    </source>
</evidence>
<evidence type="ECO:0000256" key="1">
    <source>
        <dbReference type="SAM" id="SignalP"/>
    </source>
</evidence>
<protein>
    <recommendedName>
        <fullName evidence="4">Lipoprotein</fullName>
    </recommendedName>
</protein>
<evidence type="ECO:0000313" key="3">
    <source>
        <dbReference type="Proteomes" id="UP000284824"/>
    </source>
</evidence>
<keyword evidence="1" id="KW-0732">Signal</keyword>
<accession>A0A438MBF8</accession>
<dbReference type="AlphaFoldDB" id="A0A438MBF8"/>
<proteinExistence type="predicted"/>
<evidence type="ECO:0008006" key="4">
    <source>
        <dbReference type="Google" id="ProtNLM"/>
    </source>
</evidence>
<name>A0A438MBF8_9ACTN</name>
<feature type="signal peptide" evidence="1">
    <location>
        <begin position="1"/>
        <end position="29"/>
    </location>
</feature>
<dbReference type="PROSITE" id="PS51257">
    <property type="entry name" value="PROKAR_LIPOPROTEIN"/>
    <property type="match status" value="1"/>
</dbReference>
<feature type="chain" id="PRO_5039674874" description="Lipoprotein" evidence="1">
    <location>
        <begin position="30"/>
        <end position="174"/>
    </location>
</feature>
<reference evidence="2 3" key="1">
    <citation type="submission" date="2019-01" db="EMBL/GenBank/DDBJ databases">
        <title>Sequencing the genomes of 1000 actinobacteria strains.</title>
        <authorList>
            <person name="Klenk H.-P."/>
        </authorList>
    </citation>
    <scope>NUCLEOTIDE SEQUENCE [LARGE SCALE GENOMIC DNA]</scope>
    <source>
        <strain evidence="2 3">DSM 43925</strain>
    </source>
</reference>
<dbReference type="Proteomes" id="UP000284824">
    <property type="component" value="Unassembled WGS sequence"/>
</dbReference>
<dbReference type="EMBL" id="SAUN01000001">
    <property type="protein sequence ID" value="RVX42941.1"/>
    <property type="molecule type" value="Genomic_DNA"/>
</dbReference>
<gene>
    <name evidence="2" type="ORF">EDD27_5607</name>
</gene>
<keyword evidence="3" id="KW-1185">Reference proteome</keyword>
<organism evidence="2 3">
    <name type="scientific">Nonomuraea polychroma</name>
    <dbReference type="NCBI Taxonomy" id="46176"/>
    <lineage>
        <taxon>Bacteria</taxon>
        <taxon>Bacillati</taxon>
        <taxon>Actinomycetota</taxon>
        <taxon>Actinomycetes</taxon>
        <taxon>Streptosporangiales</taxon>
        <taxon>Streptosporangiaceae</taxon>
        <taxon>Nonomuraea</taxon>
    </lineage>
</organism>